<comment type="caution">
    <text evidence="1">The sequence shown here is derived from an EMBL/GenBank/DDBJ whole genome shotgun (WGS) entry which is preliminary data.</text>
</comment>
<reference evidence="1" key="1">
    <citation type="submission" date="2021-06" db="EMBL/GenBank/DDBJ databases">
        <authorList>
            <consortium name="DOE Joint Genome Institute"/>
            <person name="Mondo S.J."/>
            <person name="Amses K.R."/>
            <person name="Simmons D.R."/>
            <person name="Longcore J.E."/>
            <person name="Seto K."/>
            <person name="Alves G.H."/>
            <person name="Bonds A.E."/>
            <person name="Quandt C.A."/>
            <person name="Davis W.J."/>
            <person name="Chang Y."/>
            <person name="Letcher P.M."/>
            <person name="Powell M.J."/>
            <person name="Kuo A."/>
            <person name="Labutti K."/>
            <person name="Pangilinan J."/>
            <person name="Andreopoulos W."/>
            <person name="Tritt A."/>
            <person name="Riley R."/>
            <person name="Hundley H."/>
            <person name="Johnson J."/>
            <person name="Lipzen A."/>
            <person name="Barry K."/>
            <person name="Berbee M.L."/>
            <person name="Buchler N.E."/>
            <person name="Grigoriev I.V."/>
            <person name="Spatafora J.W."/>
            <person name="Stajich J.E."/>
            <person name="James T.Y."/>
        </authorList>
    </citation>
    <scope>NUCLEOTIDE SEQUENCE</scope>
    <source>
        <strain evidence="1">AG</strain>
    </source>
</reference>
<dbReference type="AlphaFoldDB" id="A0AAD5EIC5"/>
<organism evidence="1 2">
    <name type="scientific">Umbelopsis ramanniana AG</name>
    <dbReference type="NCBI Taxonomy" id="1314678"/>
    <lineage>
        <taxon>Eukaryota</taxon>
        <taxon>Fungi</taxon>
        <taxon>Fungi incertae sedis</taxon>
        <taxon>Mucoromycota</taxon>
        <taxon>Mucoromycotina</taxon>
        <taxon>Umbelopsidomycetes</taxon>
        <taxon>Umbelopsidales</taxon>
        <taxon>Umbelopsidaceae</taxon>
        <taxon>Umbelopsis</taxon>
    </lineage>
</organism>
<sequence>MSDTASLVELNQALDPRAGATRQQSELALQKLLSTIGETLTLEQSNKTLENISLANLFYHADSEEDVGVYAREAIRRVLNPIPYESIATTEYKTYLVQGLSHFSPDVRKLSLQQVEKCLANEQASSLMAKSDIFVLVLTTLSFQSPEVAEKASDILYKVALTNDGRGEFFSQQSIAILKAISTIDETIKFRVYELIIKVAGSSEKGFELAENDMLLDDIIAEVKSDDILIKINAIEMLMEMAASPPGYRFMKKANLLSYLVGLMKNETGSESSVTVCAAVKFFGRLVSVKGVDPSEIEADLGIVEIWKNILQNATDDTLVVTIATIGLVGSSTNGLILLNEKGILEEVCGNFRLSAGHIKVGYLQSISQLLAVHDSSEKSVEVEKITENIFHNMGGSAGPIELLISLAQQPLEEMRVSAFAVLESIATHEWGQRELTQPKKFLDYILNRTTETTHAGKVKYLRISTIWLMISD</sequence>
<protein>
    <recommendedName>
        <fullName evidence="3">26S proteasome non-ATPase regulatory subunit 5</fullName>
    </recommendedName>
</protein>
<dbReference type="GeneID" id="75910622"/>
<evidence type="ECO:0000313" key="1">
    <source>
        <dbReference type="EMBL" id="KAI8584243.1"/>
    </source>
</evidence>
<dbReference type="PANTHER" id="PTHR13554:SF10">
    <property type="entry name" value="26S PROTEASOME NON-ATPASE REGULATORY SUBUNIT 5"/>
    <property type="match status" value="1"/>
</dbReference>
<dbReference type="SUPFAM" id="SSF48371">
    <property type="entry name" value="ARM repeat"/>
    <property type="match status" value="1"/>
</dbReference>
<dbReference type="InterPro" id="IPR011989">
    <property type="entry name" value="ARM-like"/>
</dbReference>
<dbReference type="Proteomes" id="UP001206595">
    <property type="component" value="Unassembled WGS sequence"/>
</dbReference>
<keyword evidence="2" id="KW-1185">Reference proteome</keyword>
<dbReference type="Gene3D" id="1.25.10.10">
    <property type="entry name" value="Leucine-rich Repeat Variant"/>
    <property type="match status" value="1"/>
</dbReference>
<name>A0AAD5EIC5_UMBRA</name>
<dbReference type="GO" id="GO:0005829">
    <property type="term" value="C:cytosol"/>
    <property type="evidence" value="ECO:0007669"/>
    <property type="project" value="TreeGrafter"/>
</dbReference>
<gene>
    <name evidence="1" type="ORF">K450DRAFT_218831</name>
</gene>
<dbReference type="InterPro" id="IPR016024">
    <property type="entry name" value="ARM-type_fold"/>
</dbReference>
<accession>A0AAD5EIC5</accession>
<evidence type="ECO:0008006" key="3">
    <source>
        <dbReference type="Google" id="ProtNLM"/>
    </source>
</evidence>
<dbReference type="Pfam" id="PF10508">
    <property type="entry name" value="Proteasom_PSMB"/>
    <property type="match status" value="1"/>
</dbReference>
<dbReference type="InterPro" id="IPR019538">
    <property type="entry name" value="PSMD5"/>
</dbReference>
<dbReference type="GO" id="GO:0043248">
    <property type="term" value="P:proteasome assembly"/>
    <property type="evidence" value="ECO:0007669"/>
    <property type="project" value="InterPro"/>
</dbReference>
<proteinExistence type="predicted"/>
<dbReference type="PANTHER" id="PTHR13554">
    <property type="entry name" value="26S PROTEASOME NON-ATPASE REGULATORY SUBUNIT 5-RELATED"/>
    <property type="match status" value="1"/>
</dbReference>
<evidence type="ECO:0000313" key="2">
    <source>
        <dbReference type="Proteomes" id="UP001206595"/>
    </source>
</evidence>
<dbReference type="EMBL" id="MU620893">
    <property type="protein sequence ID" value="KAI8584243.1"/>
    <property type="molecule type" value="Genomic_DNA"/>
</dbReference>
<dbReference type="RefSeq" id="XP_051449247.1">
    <property type="nucleotide sequence ID" value="XM_051585273.1"/>
</dbReference>
<reference evidence="1" key="2">
    <citation type="journal article" date="2022" name="Proc. Natl. Acad. Sci. U.S.A.">
        <title>Diploid-dominant life cycles characterize the early evolution of Fungi.</title>
        <authorList>
            <person name="Amses K.R."/>
            <person name="Simmons D.R."/>
            <person name="Longcore J.E."/>
            <person name="Mondo S.J."/>
            <person name="Seto K."/>
            <person name="Jeronimo G.H."/>
            <person name="Bonds A.E."/>
            <person name="Quandt C.A."/>
            <person name="Davis W.J."/>
            <person name="Chang Y."/>
            <person name="Federici B.A."/>
            <person name="Kuo A."/>
            <person name="LaButti K."/>
            <person name="Pangilinan J."/>
            <person name="Andreopoulos W."/>
            <person name="Tritt A."/>
            <person name="Riley R."/>
            <person name="Hundley H."/>
            <person name="Johnson J."/>
            <person name="Lipzen A."/>
            <person name="Barry K."/>
            <person name="Lang B.F."/>
            <person name="Cuomo C.A."/>
            <person name="Buchler N.E."/>
            <person name="Grigoriev I.V."/>
            <person name="Spatafora J.W."/>
            <person name="Stajich J.E."/>
            <person name="James T.Y."/>
        </authorList>
    </citation>
    <scope>NUCLEOTIDE SEQUENCE</scope>
    <source>
        <strain evidence="1">AG</strain>
    </source>
</reference>